<reference evidence="2 3" key="1">
    <citation type="submission" date="2024-02" db="EMBL/GenBank/DDBJ databases">
        <title>de novo genome assembly of Solanum bulbocastanum strain 11H21.</title>
        <authorList>
            <person name="Hosaka A.J."/>
        </authorList>
    </citation>
    <scope>NUCLEOTIDE SEQUENCE [LARGE SCALE GENOMIC DNA]</scope>
    <source>
        <tissue evidence="2">Young leaves</tissue>
    </source>
</reference>
<evidence type="ECO:0000313" key="2">
    <source>
        <dbReference type="EMBL" id="KAK6796480.1"/>
    </source>
</evidence>
<proteinExistence type="predicted"/>
<feature type="compositionally biased region" description="Basic and acidic residues" evidence="1">
    <location>
        <begin position="24"/>
        <end position="36"/>
    </location>
</feature>
<evidence type="ECO:0000313" key="3">
    <source>
        <dbReference type="Proteomes" id="UP001371456"/>
    </source>
</evidence>
<feature type="region of interest" description="Disordered" evidence="1">
    <location>
        <begin position="1"/>
        <end position="56"/>
    </location>
</feature>
<gene>
    <name evidence="2" type="ORF">RDI58_004181</name>
</gene>
<dbReference type="AlphaFoldDB" id="A0AAN8YL24"/>
<dbReference type="Proteomes" id="UP001371456">
    <property type="component" value="Unassembled WGS sequence"/>
</dbReference>
<dbReference type="EMBL" id="JBANQN010000002">
    <property type="protein sequence ID" value="KAK6796480.1"/>
    <property type="molecule type" value="Genomic_DNA"/>
</dbReference>
<feature type="compositionally biased region" description="Low complexity" evidence="1">
    <location>
        <begin position="37"/>
        <end position="55"/>
    </location>
</feature>
<sequence length="82" mass="8665">MGTEAPSWADQWGTGGFGAMDEEESHKSKKENDSNKKNSSSAGLGKAKAVALAGAQKMKNGTSIGIKWVRSKCQKKNMTSSS</sequence>
<keyword evidence="3" id="KW-1185">Reference proteome</keyword>
<organism evidence="2 3">
    <name type="scientific">Solanum bulbocastanum</name>
    <name type="common">Wild potato</name>
    <dbReference type="NCBI Taxonomy" id="147425"/>
    <lineage>
        <taxon>Eukaryota</taxon>
        <taxon>Viridiplantae</taxon>
        <taxon>Streptophyta</taxon>
        <taxon>Embryophyta</taxon>
        <taxon>Tracheophyta</taxon>
        <taxon>Spermatophyta</taxon>
        <taxon>Magnoliopsida</taxon>
        <taxon>eudicotyledons</taxon>
        <taxon>Gunneridae</taxon>
        <taxon>Pentapetalae</taxon>
        <taxon>asterids</taxon>
        <taxon>lamiids</taxon>
        <taxon>Solanales</taxon>
        <taxon>Solanaceae</taxon>
        <taxon>Solanoideae</taxon>
        <taxon>Solaneae</taxon>
        <taxon>Solanum</taxon>
    </lineage>
</organism>
<protein>
    <submittedName>
        <fullName evidence="2">Uncharacterized protein</fullName>
    </submittedName>
</protein>
<dbReference type="PANTHER" id="PTHR33386:SF26">
    <property type="entry name" value="ANKYRIN REPEAT PROTEIN"/>
    <property type="match status" value="1"/>
</dbReference>
<evidence type="ECO:0000256" key="1">
    <source>
        <dbReference type="SAM" id="MobiDB-lite"/>
    </source>
</evidence>
<dbReference type="PANTHER" id="PTHR33386">
    <property type="entry name" value="OS02G0740600 PROTEIN"/>
    <property type="match status" value="1"/>
</dbReference>
<name>A0AAN8YL24_SOLBU</name>
<comment type="caution">
    <text evidence="2">The sequence shown here is derived from an EMBL/GenBank/DDBJ whole genome shotgun (WGS) entry which is preliminary data.</text>
</comment>
<accession>A0AAN8YL24</accession>